<keyword evidence="1" id="KW-0472">Membrane</keyword>
<keyword evidence="1" id="KW-1133">Transmembrane helix</keyword>
<keyword evidence="1" id="KW-0812">Transmembrane</keyword>
<accession>A0A8H6RE85</accession>
<dbReference type="SFLD" id="SFLDS00003">
    <property type="entry name" value="Haloacid_Dehalogenase"/>
    <property type="match status" value="1"/>
</dbReference>
<dbReference type="InterPro" id="IPR036412">
    <property type="entry name" value="HAD-like_sf"/>
</dbReference>
<dbReference type="NCBIfam" id="TIGR01685">
    <property type="entry name" value="MDP-1"/>
    <property type="match status" value="1"/>
</dbReference>
<evidence type="ECO:0000313" key="2">
    <source>
        <dbReference type="EMBL" id="KAF7189491.1"/>
    </source>
</evidence>
<dbReference type="GO" id="GO:0003993">
    <property type="term" value="F:acid phosphatase activity"/>
    <property type="evidence" value="ECO:0007669"/>
    <property type="project" value="TreeGrafter"/>
</dbReference>
<evidence type="ECO:0000313" key="3">
    <source>
        <dbReference type="Proteomes" id="UP000660729"/>
    </source>
</evidence>
<feature type="transmembrane region" description="Helical" evidence="1">
    <location>
        <begin position="17"/>
        <end position="37"/>
    </location>
</feature>
<name>A0A8H6RE85_9PEZI</name>
<dbReference type="Gene3D" id="3.40.50.1000">
    <property type="entry name" value="HAD superfamily/HAD-like"/>
    <property type="match status" value="1"/>
</dbReference>
<organism evidence="2 3">
    <name type="scientific">Pseudocercospora fuligena</name>
    <dbReference type="NCBI Taxonomy" id="685502"/>
    <lineage>
        <taxon>Eukaryota</taxon>
        <taxon>Fungi</taxon>
        <taxon>Dikarya</taxon>
        <taxon>Ascomycota</taxon>
        <taxon>Pezizomycotina</taxon>
        <taxon>Dothideomycetes</taxon>
        <taxon>Dothideomycetidae</taxon>
        <taxon>Mycosphaerellales</taxon>
        <taxon>Mycosphaerellaceae</taxon>
        <taxon>Pseudocercospora</taxon>
    </lineage>
</organism>
<evidence type="ECO:0000256" key="1">
    <source>
        <dbReference type="SAM" id="Phobius"/>
    </source>
</evidence>
<dbReference type="Pfam" id="PF12689">
    <property type="entry name" value="Acid_PPase"/>
    <property type="match status" value="1"/>
</dbReference>
<dbReference type="InterPro" id="IPR010033">
    <property type="entry name" value="HAD_SF_ppase_IIIC"/>
</dbReference>
<keyword evidence="3" id="KW-1185">Reference proteome</keyword>
<sequence length="247" mass="27375">METTITSSSLTHNLNPGSLNLLISLLILLFATTTTMVRNRTTASDGITPVTLPASSLTPPSTFTDGLPLPQLFVFDLDYTLWPFWVDTHVSGPLKPTTSGLIVKDAYGESCAFYNDVASVLHNIKAKNLQLGAASRTSAPSLARRMLELLRIPTDDQSEGKEAKRAISLFDHLEIYPGDKRRHFKALAEKSGLPFEEMVFFDDESRNKNVEELGVVMQLVRNGVTRQEIDAGVEAWRKRNGRLQKEG</sequence>
<proteinExistence type="predicted"/>
<dbReference type="PANTHER" id="PTHR17901">
    <property type="entry name" value="MAGNESIUM-DEPENDENT PHOSPHATASE 1 MDP1"/>
    <property type="match status" value="1"/>
</dbReference>
<dbReference type="PANTHER" id="PTHR17901:SF14">
    <property type="entry name" value="MAGNESIUM-DEPENDENT PHOSPHATASE 1"/>
    <property type="match status" value="1"/>
</dbReference>
<protein>
    <submittedName>
        <fullName evidence="2">Putative magnesium-dependent phosphatase P8B7.31</fullName>
    </submittedName>
</protein>
<dbReference type="Proteomes" id="UP000660729">
    <property type="component" value="Unassembled WGS sequence"/>
</dbReference>
<dbReference type="InterPro" id="IPR023214">
    <property type="entry name" value="HAD_sf"/>
</dbReference>
<dbReference type="SUPFAM" id="SSF56784">
    <property type="entry name" value="HAD-like"/>
    <property type="match status" value="1"/>
</dbReference>
<dbReference type="NCBIfam" id="TIGR01681">
    <property type="entry name" value="HAD-SF-IIIC"/>
    <property type="match status" value="1"/>
</dbReference>
<dbReference type="FunFam" id="3.40.50.1000:FF:000155">
    <property type="entry name" value="Putative magnesium dependent phosphatase"/>
    <property type="match status" value="1"/>
</dbReference>
<reference evidence="2" key="1">
    <citation type="submission" date="2020-04" db="EMBL/GenBank/DDBJ databases">
        <title>Draft genome resource of the tomato pathogen Pseudocercospora fuligena.</title>
        <authorList>
            <person name="Zaccaron A."/>
        </authorList>
    </citation>
    <scope>NUCLEOTIDE SEQUENCE</scope>
    <source>
        <strain evidence="2">PF001</strain>
    </source>
</reference>
<comment type="caution">
    <text evidence="2">The sequence shown here is derived from an EMBL/GenBank/DDBJ whole genome shotgun (WGS) entry which is preliminary data.</text>
</comment>
<dbReference type="InterPro" id="IPR010036">
    <property type="entry name" value="MDP_1_eu_arc"/>
</dbReference>
<dbReference type="SFLD" id="SFLDG01131">
    <property type="entry name" value="C1.5.2:_MDP_Like"/>
    <property type="match status" value="1"/>
</dbReference>
<gene>
    <name evidence="2" type="ORF">HII31_09131</name>
</gene>
<dbReference type="AlphaFoldDB" id="A0A8H6RE85"/>
<dbReference type="OrthoDB" id="2865258at2759"/>
<dbReference type="EMBL" id="JABCIY010000185">
    <property type="protein sequence ID" value="KAF7189491.1"/>
    <property type="molecule type" value="Genomic_DNA"/>
</dbReference>
<dbReference type="SFLD" id="SFLDG01129">
    <property type="entry name" value="C1.5:_HAD__Beta-PGM__Phosphata"/>
    <property type="match status" value="1"/>
</dbReference>